<dbReference type="AlphaFoldDB" id="A0AAV4T3L1"/>
<evidence type="ECO:0000313" key="2">
    <source>
        <dbReference type="Proteomes" id="UP001054837"/>
    </source>
</evidence>
<comment type="caution">
    <text evidence="1">The sequence shown here is derived from an EMBL/GenBank/DDBJ whole genome shotgun (WGS) entry which is preliminary data.</text>
</comment>
<dbReference type="Proteomes" id="UP001054837">
    <property type="component" value="Unassembled WGS sequence"/>
</dbReference>
<proteinExistence type="predicted"/>
<reference evidence="1 2" key="1">
    <citation type="submission" date="2021-06" db="EMBL/GenBank/DDBJ databases">
        <title>Caerostris darwini draft genome.</title>
        <authorList>
            <person name="Kono N."/>
            <person name="Arakawa K."/>
        </authorList>
    </citation>
    <scope>NUCLEOTIDE SEQUENCE [LARGE SCALE GENOMIC DNA]</scope>
</reference>
<protein>
    <submittedName>
        <fullName evidence="1">Uncharacterized protein</fullName>
    </submittedName>
</protein>
<organism evidence="1 2">
    <name type="scientific">Caerostris darwini</name>
    <dbReference type="NCBI Taxonomy" id="1538125"/>
    <lineage>
        <taxon>Eukaryota</taxon>
        <taxon>Metazoa</taxon>
        <taxon>Ecdysozoa</taxon>
        <taxon>Arthropoda</taxon>
        <taxon>Chelicerata</taxon>
        <taxon>Arachnida</taxon>
        <taxon>Araneae</taxon>
        <taxon>Araneomorphae</taxon>
        <taxon>Entelegynae</taxon>
        <taxon>Araneoidea</taxon>
        <taxon>Araneidae</taxon>
        <taxon>Caerostris</taxon>
    </lineage>
</organism>
<gene>
    <name evidence="1" type="ORF">CDAR_37841</name>
</gene>
<dbReference type="EMBL" id="BPLQ01008978">
    <property type="protein sequence ID" value="GIY40705.1"/>
    <property type="molecule type" value="Genomic_DNA"/>
</dbReference>
<sequence>MALASFLRVGKRRLILKRRFKGNIYCQQTEAVTDFHTFCCSFKTVLLCSLITDTGKFRRRLVFKDLPESRSISLINYKRRALGVPNSTVEEAIRSIKQ</sequence>
<accession>A0AAV4T3L1</accession>
<keyword evidence="2" id="KW-1185">Reference proteome</keyword>
<name>A0AAV4T3L1_9ARAC</name>
<evidence type="ECO:0000313" key="1">
    <source>
        <dbReference type="EMBL" id="GIY40705.1"/>
    </source>
</evidence>